<sequence>MASEGEEIINKMMYYCQPFYDIERIPPPQLFSDENPNACCITGASTIVPEEKNKFCEFHT</sequence>
<comment type="caution">
    <text evidence="1">The sequence shown here is derived from an EMBL/GenBank/DDBJ whole genome shotgun (WGS) entry which is preliminary data.</text>
</comment>
<evidence type="ECO:0000313" key="1">
    <source>
        <dbReference type="EMBL" id="KAH0749824.1"/>
    </source>
</evidence>
<dbReference type="PANTHER" id="PTHR47066:SF1">
    <property type="entry name" value="HEAVY METAL-ASSOCIATED ISOPRENYLATED PLANT PROTEIN 9"/>
    <property type="match status" value="1"/>
</dbReference>
<dbReference type="InterPro" id="IPR044258">
    <property type="entry name" value="HIPP09-like"/>
</dbReference>
<gene>
    <name evidence="1" type="ORF">KY290_029056</name>
</gene>
<proteinExistence type="predicted"/>
<keyword evidence="2" id="KW-1185">Reference proteome</keyword>
<dbReference type="EMBL" id="JAIVGD010000019">
    <property type="protein sequence ID" value="KAH0749824.1"/>
    <property type="molecule type" value="Genomic_DNA"/>
</dbReference>
<reference evidence="1 2" key="1">
    <citation type="journal article" date="2021" name="bioRxiv">
        <title>Chromosome-scale and haplotype-resolved genome assembly of a tetraploid potato cultivar.</title>
        <authorList>
            <person name="Sun H."/>
            <person name="Jiao W.-B."/>
            <person name="Krause K."/>
            <person name="Campoy J.A."/>
            <person name="Goel M."/>
            <person name="Folz-Donahue K."/>
            <person name="Kukat C."/>
            <person name="Huettel B."/>
            <person name="Schneeberger K."/>
        </authorList>
    </citation>
    <scope>NUCLEOTIDE SEQUENCE [LARGE SCALE GENOMIC DNA]</scope>
    <source>
        <strain evidence="1">SolTubOtavaFocal</strain>
        <tissue evidence="1">Leaves</tissue>
    </source>
</reference>
<name>A0ABQ7UK23_SOLTU</name>
<dbReference type="PANTHER" id="PTHR47066">
    <property type="entry name" value="HEAVY METAL-ASSOCIATED ISOPRENYLATED PLANT PROTEIN 9"/>
    <property type="match status" value="1"/>
</dbReference>
<accession>A0ABQ7UK23</accession>
<dbReference type="Proteomes" id="UP000826656">
    <property type="component" value="Unassembled WGS sequence"/>
</dbReference>
<evidence type="ECO:0000313" key="2">
    <source>
        <dbReference type="Proteomes" id="UP000826656"/>
    </source>
</evidence>
<protein>
    <submittedName>
        <fullName evidence="1">Uncharacterized protein</fullName>
    </submittedName>
</protein>
<organism evidence="1 2">
    <name type="scientific">Solanum tuberosum</name>
    <name type="common">Potato</name>
    <dbReference type="NCBI Taxonomy" id="4113"/>
    <lineage>
        <taxon>Eukaryota</taxon>
        <taxon>Viridiplantae</taxon>
        <taxon>Streptophyta</taxon>
        <taxon>Embryophyta</taxon>
        <taxon>Tracheophyta</taxon>
        <taxon>Spermatophyta</taxon>
        <taxon>Magnoliopsida</taxon>
        <taxon>eudicotyledons</taxon>
        <taxon>Gunneridae</taxon>
        <taxon>Pentapetalae</taxon>
        <taxon>asterids</taxon>
        <taxon>lamiids</taxon>
        <taxon>Solanales</taxon>
        <taxon>Solanaceae</taxon>
        <taxon>Solanoideae</taxon>
        <taxon>Solaneae</taxon>
        <taxon>Solanum</taxon>
    </lineage>
</organism>